<sequence>MFRLGSVTNLKTGASQLRRWRCGRIVIKGGKFVEVQHRLTTGNVSVAQVWWQAKYGRMNDDICWLDYHQPLGMPAFLTLDYIRSGYQAGYKSAVGAVEVLYEITRLRRASAIVAHVSNATISDRILVRQGWQRHLEHWSGRHWIRRFYDGYPESRLCRYTGV</sequence>
<dbReference type="EMBL" id="SJPJ01000001">
    <property type="protein sequence ID" value="TWT82130.1"/>
    <property type="molecule type" value="Genomic_DNA"/>
</dbReference>
<accession>A0A5C5Z4L6</accession>
<organism evidence="1 2">
    <name type="scientific">Novipirellula herctigrandis</name>
    <dbReference type="NCBI Taxonomy" id="2527986"/>
    <lineage>
        <taxon>Bacteria</taxon>
        <taxon>Pseudomonadati</taxon>
        <taxon>Planctomycetota</taxon>
        <taxon>Planctomycetia</taxon>
        <taxon>Pirellulales</taxon>
        <taxon>Pirellulaceae</taxon>
        <taxon>Novipirellula</taxon>
    </lineage>
</organism>
<evidence type="ECO:0000313" key="1">
    <source>
        <dbReference type="EMBL" id="TWT82130.1"/>
    </source>
</evidence>
<keyword evidence="2" id="KW-1185">Reference proteome</keyword>
<protein>
    <submittedName>
        <fullName evidence="1">Uncharacterized protein</fullName>
    </submittedName>
</protein>
<comment type="caution">
    <text evidence="1">The sequence shown here is derived from an EMBL/GenBank/DDBJ whole genome shotgun (WGS) entry which is preliminary data.</text>
</comment>
<dbReference type="AlphaFoldDB" id="A0A5C5Z4L6"/>
<dbReference type="RefSeq" id="WP_146398441.1">
    <property type="nucleotide sequence ID" value="NZ_SJPJ01000001.1"/>
</dbReference>
<name>A0A5C5Z4L6_9BACT</name>
<gene>
    <name evidence="1" type="ORF">CA13_35910</name>
</gene>
<reference evidence="1 2" key="1">
    <citation type="submission" date="2019-02" db="EMBL/GenBank/DDBJ databases">
        <title>Deep-cultivation of Planctomycetes and their phenomic and genomic characterization uncovers novel biology.</title>
        <authorList>
            <person name="Wiegand S."/>
            <person name="Jogler M."/>
            <person name="Boedeker C."/>
            <person name="Pinto D."/>
            <person name="Vollmers J."/>
            <person name="Rivas-Marin E."/>
            <person name="Kohn T."/>
            <person name="Peeters S.H."/>
            <person name="Heuer A."/>
            <person name="Rast P."/>
            <person name="Oberbeckmann S."/>
            <person name="Bunk B."/>
            <person name="Jeske O."/>
            <person name="Meyerdierks A."/>
            <person name="Storesund J.E."/>
            <person name="Kallscheuer N."/>
            <person name="Luecker S."/>
            <person name="Lage O.M."/>
            <person name="Pohl T."/>
            <person name="Merkel B.J."/>
            <person name="Hornburger P."/>
            <person name="Mueller R.-W."/>
            <person name="Bruemmer F."/>
            <person name="Labrenz M."/>
            <person name="Spormann A.M."/>
            <person name="Op Den Camp H."/>
            <person name="Overmann J."/>
            <person name="Amann R."/>
            <person name="Jetten M.S.M."/>
            <person name="Mascher T."/>
            <person name="Medema M.H."/>
            <person name="Devos D.P."/>
            <person name="Kaster A.-K."/>
            <person name="Ovreas L."/>
            <person name="Rohde M."/>
            <person name="Galperin M.Y."/>
            <person name="Jogler C."/>
        </authorList>
    </citation>
    <scope>NUCLEOTIDE SEQUENCE [LARGE SCALE GENOMIC DNA]</scope>
    <source>
        <strain evidence="1 2">CA13</strain>
    </source>
</reference>
<dbReference type="OrthoDB" id="286488at2"/>
<dbReference type="Proteomes" id="UP000315010">
    <property type="component" value="Unassembled WGS sequence"/>
</dbReference>
<proteinExistence type="predicted"/>
<evidence type="ECO:0000313" key="2">
    <source>
        <dbReference type="Proteomes" id="UP000315010"/>
    </source>
</evidence>